<dbReference type="PANTHER" id="PTHR42709">
    <property type="entry name" value="ALKALINE PHOSPHATASE LIKE PROTEIN"/>
    <property type="match status" value="1"/>
</dbReference>
<evidence type="ECO:0000256" key="1">
    <source>
        <dbReference type="ARBA" id="ARBA00004651"/>
    </source>
</evidence>
<dbReference type="EMBL" id="JAEKNN010000054">
    <property type="protein sequence ID" value="MBJ7610053.1"/>
    <property type="molecule type" value="Genomic_DNA"/>
</dbReference>
<dbReference type="GO" id="GO:0005886">
    <property type="term" value="C:plasma membrane"/>
    <property type="evidence" value="ECO:0007669"/>
    <property type="project" value="UniProtKB-SubCell"/>
</dbReference>
<feature type="domain" description="VTT" evidence="8">
    <location>
        <begin position="32"/>
        <end position="156"/>
    </location>
</feature>
<sequence>MSFLSSLHGGLALLVLCGLIFLEEAGVPLPLFPGDLLLVAGGVLIAGGSLHPALFFPVAVLSGVAGAMVGYTWARGVGSAAIMSLAQRLHASAHVERVTQRLQRSGPVAVMVARLIPGLRVYVNLVCGALRMPRTTFLAGAVSSSIIWTGVFGGLGVAVGVPLQGYLKTVDRLLLDGGLLVIAGGGAYILIRRIPSRGGRADRLALMSRPWRTVGAAAVDLGTVGTALVGFYAIVRAAFHLQPIDGWTDALIALGAMAAAYLVITRGGVGLTAGEALFQATYRRPRQPVRR</sequence>
<evidence type="ECO:0000256" key="4">
    <source>
        <dbReference type="ARBA" id="ARBA00022692"/>
    </source>
</evidence>
<dbReference type="InterPro" id="IPR032816">
    <property type="entry name" value="VTT_dom"/>
</dbReference>
<evidence type="ECO:0000256" key="5">
    <source>
        <dbReference type="ARBA" id="ARBA00022989"/>
    </source>
</evidence>
<feature type="transmembrane region" description="Helical" evidence="7">
    <location>
        <begin position="50"/>
        <end position="74"/>
    </location>
</feature>
<evidence type="ECO:0000256" key="3">
    <source>
        <dbReference type="ARBA" id="ARBA00022475"/>
    </source>
</evidence>
<feature type="transmembrane region" description="Helical" evidence="7">
    <location>
        <begin position="173"/>
        <end position="191"/>
    </location>
</feature>
<organism evidence="9 10">
    <name type="scientific">Candidatus Amunia macphersoniae</name>
    <dbReference type="NCBI Taxonomy" id="3127014"/>
    <lineage>
        <taxon>Bacteria</taxon>
        <taxon>Bacillati</taxon>
        <taxon>Candidatus Dormiibacterota</taxon>
        <taxon>Candidatus Dormibacteria</taxon>
        <taxon>Candidatus Aeolococcales</taxon>
        <taxon>Candidatus Aeolococcaceae</taxon>
        <taxon>Candidatus Amunia</taxon>
    </lineage>
</organism>
<accession>A0A934KNB3</accession>
<comment type="subcellular location">
    <subcellularLocation>
        <location evidence="1">Cell membrane</location>
        <topology evidence="1">Multi-pass membrane protein</topology>
    </subcellularLocation>
</comment>
<evidence type="ECO:0000256" key="6">
    <source>
        <dbReference type="ARBA" id="ARBA00023136"/>
    </source>
</evidence>
<evidence type="ECO:0000313" key="10">
    <source>
        <dbReference type="Proteomes" id="UP000614410"/>
    </source>
</evidence>
<feature type="transmembrane region" description="Helical" evidence="7">
    <location>
        <begin position="246"/>
        <end position="264"/>
    </location>
</feature>
<feature type="transmembrane region" description="Helical" evidence="7">
    <location>
        <begin position="137"/>
        <end position="161"/>
    </location>
</feature>
<keyword evidence="6 7" id="KW-0472">Membrane</keyword>
<evidence type="ECO:0000256" key="7">
    <source>
        <dbReference type="SAM" id="Phobius"/>
    </source>
</evidence>
<dbReference type="PANTHER" id="PTHR42709:SF6">
    <property type="entry name" value="UNDECAPRENYL PHOSPHATE TRANSPORTER A"/>
    <property type="match status" value="1"/>
</dbReference>
<evidence type="ECO:0000256" key="2">
    <source>
        <dbReference type="ARBA" id="ARBA00010792"/>
    </source>
</evidence>
<dbReference type="AlphaFoldDB" id="A0A934KNB3"/>
<dbReference type="InterPro" id="IPR051311">
    <property type="entry name" value="DedA_domain"/>
</dbReference>
<comment type="caution">
    <text evidence="9">The sequence shown here is derived from an EMBL/GenBank/DDBJ whole genome shotgun (WGS) entry which is preliminary data.</text>
</comment>
<dbReference type="Pfam" id="PF09335">
    <property type="entry name" value="VTT_dom"/>
    <property type="match status" value="1"/>
</dbReference>
<keyword evidence="3" id="KW-1003">Cell membrane</keyword>
<name>A0A934KNB3_9BACT</name>
<evidence type="ECO:0000259" key="8">
    <source>
        <dbReference type="Pfam" id="PF09335"/>
    </source>
</evidence>
<dbReference type="Proteomes" id="UP000614410">
    <property type="component" value="Unassembled WGS sequence"/>
</dbReference>
<keyword evidence="4 7" id="KW-0812">Transmembrane</keyword>
<keyword evidence="5 7" id="KW-1133">Transmembrane helix</keyword>
<comment type="similarity">
    <text evidence="2">Belongs to the DedA family.</text>
</comment>
<proteinExistence type="inferred from homology"/>
<protein>
    <submittedName>
        <fullName evidence="9">DedA family protein</fullName>
    </submittedName>
</protein>
<gene>
    <name evidence="9" type="ORF">JF887_11580</name>
</gene>
<evidence type="ECO:0000313" key="9">
    <source>
        <dbReference type="EMBL" id="MBJ7610053.1"/>
    </source>
</evidence>
<reference evidence="9 10" key="1">
    <citation type="submission" date="2020-10" db="EMBL/GenBank/DDBJ databases">
        <title>Ca. Dormibacterota MAGs.</title>
        <authorList>
            <person name="Montgomery K."/>
        </authorList>
    </citation>
    <scope>NUCLEOTIDE SEQUENCE [LARGE SCALE GENOMIC DNA]</scope>
    <source>
        <strain evidence="9">Mitchell_Peninsula_5</strain>
    </source>
</reference>
<feature type="transmembrane region" description="Helical" evidence="7">
    <location>
        <begin position="211"/>
        <end position="234"/>
    </location>
</feature>